<dbReference type="InterPro" id="IPR036860">
    <property type="entry name" value="SH2_dom_sf"/>
</dbReference>
<keyword evidence="1 2" id="KW-0727">SH2 domain</keyword>
<dbReference type="EMBL" id="UZAF01016095">
    <property type="protein sequence ID" value="VDO20041.1"/>
    <property type="molecule type" value="Genomic_DNA"/>
</dbReference>
<name>A0A0N4W0H9_HAEPC</name>
<dbReference type="GO" id="GO:0005737">
    <property type="term" value="C:cytoplasm"/>
    <property type="evidence" value="ECO:0007669"/>
    <property type="project" value="TreeGrafter"/>
</dbReference>
<dbReference type="GO" id="GO:0030971">
    <property type="term" value="F:receptor tyrosine kinase binding"/>
    <property type="evidence" value="ECO:0007669"/>
    <property type="project" value="TreeGrafter"/>
</dbReference>
<dbReference type="AlphaFoldDB" id="A0A0N4W0H9"/>
<organism evidence="6">
    <name type="scientific">Haemonchus placei</name>
    <name type="common">Barber's pole worm</name>
    <dbReference type="NCBI Taxonomy" id="6290"/>
    <lineage>
        <taxon>Eukaryota</taxon>
        <taxon>Metazoa</taxon>
        <taxon>Ecdysozoa</taxon>
        <taxon>Nematoda</taxon>
        <taxon>Chromadorea</taxon>
        <taxon>Rhabditida</taxon>
        <taxon>Rhabditina</taxon>
        <taxon>Rhabditomorpha</taxon>
        <taxon>Strongyloidea</taxon>
        <taxon>Trichostrongylidae</taxon>
        <taxon>Haemonchus</taxon>
    </lineage>
</organism>
<proteinExistence type="predicted"/>
<dbReference type="PROSITE" id="PS50001">
    <property type="entry name" value="SH2"/>
    <property type="match status" value="1"/>
</dbReference>
<dbReference type="PANTHER" id="PTHR19969">
    <property type="entry name" value="SH2-SH3 ADAPTOR PROTEIN-RELATED"/>
    <property type="match status" value="1"/>
</dbReference>
<dbReference type="GO" id="GO:0016477">
    <property type="term" value="P:cell migration"/>
    <property type="evidence" value="ECO:0007669"/>
    <property type="project" value="TreeGrafter"/>
</dbReference>
<dbReference type="SUPFAM" id="SSF55550">
    <property type="entry name" value="SH2 domain"/>
    <property type="match status" value="1"/>
</dbReference>
<protein>
    <submittedName>
        <fullName evidence="6">SH2 domain-containing protein</fullName>
    </submittedName>
</protein>
<keyword evidence="5" id="KW-1185">Reference proteome</keyword>
<dbReference type="Proteomes" id="UP000268014">
    <property type="component" value="Unassembled WGS sequence"/>
</dbReference>
<dbReference type="Gene3D" id="3.30.505.10">
    <property type="entry name" value="SH2 domain"/>
    <property type="match status" value="1"/>
</dbReference>
<dbReference type="InterPro" id="IPR000980">
    <property type="entry name" value="SH2"/>
</dbReference>
<evidence type="ECO:0000313" key="5">
    <source>
        <dbReference type="Proteomes" id="UP000268014"/>
    </source>
</evidence>
<evidence type="ECO:0000313" key="4">
    <source>
        <dbReference type="EMBL" id="VDO20041.1"/>
    </source>
</evidence>
<evidence type="ECO:0000256" key="2">
    <source>
        <dbReference type="PROSITE-ProRule" id="PRU00191"/>
    </source>
</evidence>
<evidence type="ECO:0000313" key="6">
    <source>
        <dbReference type="WBParaSite" id="HPLM_0000306501-mRNA-1"/>
    </source>
</evidence>
<reference evidence="4 5" key="2">
    <citation type="submission" date="2018-11" db="EMBL/GenBank/DDBJ databases">
        <authorList>
            <consortium name="Pathogen Informatics"/>
        </authorList>
    </citation>
    <scope>NUCLEOTIDE SEQUENCE [LARGE SCALE GENOMIC DNA]</scope>
    <source>
        <strain evidence="4 5">MHpl1</strain>
    </source>
</reference>
<dbReference type="GO" id="GO:0035591">
    <property type="term" value="F:signaling adaptor activity"/>
    <property type="evidence" value="ECO:0007669"/>
    <property type="project" value="TreeGrafter"/>
</dbReference>
<feature type="domain" description="SH2" evidence="3">
    <location>
        <begin position="108"/>
        <end position="210"/>
    </location>
</feature>
<dbReference type="WBParaSite" id="HPLM_0000306501-mRNA-1">
    <property type="protein sequence ID" value="HPLM_0000306501-mRNA-1"/>
    <property type="gene ID" value="HPLM_0000306501"/>
</dbReference>
<dbReference type="Pfam" id="PF00017">
    <property type="entry name" value="SH2"/>
    <property type="match status" value="1"/>
</dbReference>
<gene>
    <name evidence="4" type="ORF">HPLM_LOCUS3057</name>
</gene>
<dbReference type="OMA" id="PAHFDDC"/>
<dbReference type="SMART" id="SM00252">
    <property type="entry name" value="SH2"/>
    <property type="match status" value="1"/>
</dbReference>
<dbReference type="InterPro" id="IPR051184">
    <property type="entry name" value="Tyrosine-phos_adapter"/>
</dbReference>
<dbReference type="PRINTS" id="PR00401">
    <property type="entry name" value="SH2DOMAIN"/>
</dbReference>
<dbReference type="STRING" id="6290.A0A0N4W0H9"/>
<evidence type="ECO:0000256" key="1">
    <source>
        <dbReference type="ARBA" id="ARBA00022999"/>
    </source>
</evidence>
<sequence>MLRRRASDVAHEFIRSIFGRFRRDDTKRSLSTGDLADNYMEMDFTQPTTSTLPAHFDDCDLVPMDFSSSTYPRLLPQHDRSAQKLVRHGSQLDNSIASIADYNRAQIWFHQGMDSAKAERLLRSSGCEEGSFVISQQSTQYVLSFVHSATVHHMRVGYSVKENGEPKFRLDIDRSFKNLHDLVAYYTKHKAFVLPIKLGRGVARPLRRPHARTRA</sequence>
<dbReference type="OrthoDB" id="5799443at2759"/>
<dbReference type="GO" id="GO:0007167">
    <property type="term" value="P:enzyme-linked receptor protein signaling pathway"/>
    <property type="evidence" value="ECO:0007669"/>
    <property type="project" value="TreeGrafter"/>
</dbReference>
<evidence type="ECO:0000259" key="3">
    <source>
        <dbReference type="PROSITE" id="PS50001"/>
    </source>
</evidence>
<accession>A0A0N4W0H9</accession>
<dbReference type="PANTHER" id="PTHR19969:SF5">
    <property type="entry name" value="CRK-LIKE PROTEIN"/>
    <property type="match status" value="1"/>
</dbReference>
<reference evidence="6" key="1">
    <citation type="submission" date="2017-02" db="UniProtKB">
        <authorList>
            <consortium name="WormBaseParasite"/>
        </authorList>
    </citation>
    <scope>IDENTIFICATION</scope>
</reference>